<sequence>MTECTLCGAPALVQWFRRPTPTERSDHVALVQAQRNERAALADPQQPPDYGPLPTEAETTVPVYACAEHAITLDAAAQVHAADCTAPHPTDLPGCSCTPEPAPTDAAPPAPVAELPPHWAQTADA</sequence>
<evidence type="ECO:0000256" key="1">
    <source>
        <dbReference type="SAM" id="MobiDB-lite"/>
    </source>
</evidence>
<feature type="compositionally biased region" description="Pro residues" evidence="1">
    <location>
        <begin position="100"/>
        <end position="111"/>
    </location>
</feature>
<proteinExistence type="predicted"/>
<organism evidence="2 3">
    <name type="scientific">Actinacidiphila acididurans</name>
    <dbReference type="NCBI Taxonomy" id="2784346"/>
    <lineage>
        <taxon>Bacteria</taxon>
        <taxon>Bacillati</taxon>
        <taxon>Actinomycetota</taxon>
        <taxon>Actinomycetes</taxon>
        <taxon>Kitasatosporales</taxon>
        <taxon>Streptomycetaceae</taxon>
        <taxon>Actinacidiphila</taxon>
    </lineage>
</organism>
<evidence type="ECO:0000313" key="2">
    <source>
        <dbReference type="EMBL" id="MBM9504531.1"/>
    </source>
</evidence>
<dbReference type="EMBL" id="JADKYB010000004">
    <property type="protein sequence ID" value="MBM9504531.1"/>
    <property type="molecule type" value="Genomic_DNA"/>
</dbReference>
<reference evidence="2 3" key="1">
    <citation type="submission" date="2021-01" db="EMBL/GenBank/DDBJ databases">
        <title>Streptomyces acididurans sp. nov., isolated from a peat swamp forest soil.</title>
        <authorList>
            <person name="Chantavorakit T."/>
            <person name="Duangmal K."/>
        </authorList>
    </citation>
    <scope>NUCLEOTIDE SEQUENCE [LARGE SCALE GENOMIC DNA]</scope>
    <source>
        <strain evidence="2 3">KK5PA1</strain>
    </source>
</reference>
<evidence type="ECO:0000313" key="3">
    <source>
        <dbReference type="Proteomes" id="UP000749040"/>
    </source>
</evidence>
<feature type="region of interest" description="Disordered" evidence="1">
    <location>
        <begin position="95"/>
        <end position="125"/>
    </location>
</feature>
<comment type="caution">
    <text evidence="2">The sequence shown here is derived from an EMBL/GenBank/DDBJ whole genome shotgun (WGS) entry which is preliminary data.</text>
</comment>
<dbReference type="Proteomes" id="UP000749040">
    <property type="component" value="Unassembled WGS sequence"/>
</dbReference>
<protein>
    <submittedName>
        <fullName evidence="2">Uncharacterized protein</fullName>
    </submittedName>
</protein>
<feature type="region of interest" description="Disordered" evidence="1">
    <location>
        <begin position="37"/>
        <end position="56"/>
    </location>
</feature>
<keyword evidence="3" id="KW-1185">Reference proteome</keyword>
<name>A0ABS2TMH0_9ACTN</name>
<accession>A0ABS2TMH0</accession>
<dbReference type="RefSeq" id="WP_205356417.1">
    <property type="nucleotide sequence ID" value="NZ_JADKYB010000004.1"/>
</dbReference>
<gene>
    <name evidence="2" type="ORF">ITX44_08280</name>
</gene>